<dbReference type="PROSITE" id="PS50048">
    <property type="entry name" value="ZN2_CY6_FUNGAL_2"/>
    <property type="match status" value="1"/>
</dbReference>
<evidence type="ECO:0000259" key="8">
    <source>
        <dbReference type="PROSITE" id="PS50048"/>
    </source>
</evidence>
<reference evidence="9 10" key="1">
    <citation type="journal article" date="2018" name="Front. Microbiol.">
        <title>Genomic and genetic insights into a cosmopolitan fungus, Paecilomyces variotii (Eurotiales).</title>
        <authorList>
            <person name="Urquhart A.S."/>
            <person name="Mondo S.J."/>
            <person name="Makela M.R."/>
            <person name="Hane J.K."/>
            <person name="Wiebenga A."/>
            <person name="He G."/>
            <person name="Mihaltcheva S."/>
            <person name="Pangilinan J."/>
            <person name="Lipzen A."/>
            <person name="Barry K."/>
            <person name="de Vries R.P."/>
            <person name="Grigoriev I.V."/>
            <person name="Idnurm A."/>
        </authorList>
    </citation>
    <scope>NUCLEOTIDE SEQUENCE [LARGE SCALE GENOMIC DNA]</scope>
    <source>
        <strain evidence="9 10">CBS 101075</strain>
    </source>
</reference>
<evidence type="ECO:0000256" key="6">
    <source>
        <dbReference type="SAM" id="Coils"/>
    </source>
</evidence>
<dbReference type="InterPro" id="IPR036864">
    <property type="entry name" value="Zn2-C6_fun-type_DNA-bd_sf"/>
</dbReference>
<sequence>MAPRERRAANSTGSDGPRGSPEGSQQVKNRPSPSCIPCRRRKVKCDRTKPCRACCSKDTPDACQYNTNSEDRFYISQAEIIENLRNEVNRLRNRLAILERETQSDLSVTVSESDCASSPAVVQNTVRGSSVPRSATKYAALENMYALLASAPPDLVEDVITQVREGASVEAVAARVTSMDYALVRGRSV</sequence>
<dbReference type="GO" id="GO:0000981">
    <property type="term" value="F:DNA-binding transcription factor activity, RNA polymerase II-specific"/>
    <property type="evidence" value="ECO:0007669"/>
    <property type="project" value="InterPro"/>
</dbReference>
<comment type="caution">
    <text evidence="9">The sequence shown here is derived from an EMBL/GenBank/DDBJ whole genome shotgun (WGS) entry which is preliminary data.</text>
</comment>
<accession>A0A443HX79</accession>
<evidence type="ECO:0000256" key="3">
    <source>
        <dbReference type="ARBA" id="ARBA00023125"/>
    </source>
</evidence>
<dbReference type="GeneID" id="39602100"/>
<evidence type="ECO:0000256" key="7">
    <source>
        <dbReference type="SAM" id="MobiDB-lite"/>
    </source>
</evidence>
<evidence type="ECO:0000313" key="10">
    <source>
        <dbReference type="Proteomes" id="UP000283841"/>
    </source>
</evidence>
<keyword evidence="5" id="KW-0539">Nucleus</keyword>
<name>A0A443HX79_BYSSP</name>
<dbReference type="CDD" id="cd00067">
    <property type="entry name" value="GAL4"/>
    <property type="match status" value="1"/>
</dbReference>
<dbReference type="GO" id="GO:0003677">
    <property type="term" value="F:DNA binding"/>
    <property type="evidence" value="ECO:0007669"/>
    <property type="project" value="UniProtKB-KW"/>
</dbReference>
<dbReference type="EMBL" id="RCNU01000004">
    <property type="protein sequence ID" value="RWQ96446.1"/>
    <property type="molecule type" value="Genomic_DNA"/>
</dbReference>
<proteinExistence type="predicted"/>
<comment type="subcellular location">
    <subcellularLocation>
        <location evidence="1">Nucleus</location>
    </subcellularLocation>
</comment>
<dbReference type="AlphaFoldDB" id="A0A443HX79"/>
<feature type="region of interest" description="Disordered" evidence="7">
    <location>
        <begin position="1"/>
        <end position="33"/>
    </location>
</feature>
<keyword evidence="4" id="KW-0804">Transcription</keyword>
<gene>
    <name evidence="9" type="ORF">C8Q69DRAFT_506636</name>
</gene>
<protein>
    <recommendedName>
        <fullName evidence="8">Zn(2)-C6 fungal-type domain-containing protein</fullName>
    </recommendedName>
</protein>
<dbReference type="PROSITE" id="PS00463">
    <property type="entry name" value="ZN2_CY6_FUNGAL_1"/>
    <property type="match status" value="1"/>
</dbReference>
<keyword evidence="3" id="KW-0238">DNA-binding</keyword>
<organism evidence="9 10">
    <name type="scientific">Byssochlamys spectabilis</name>
    <name type="common">Paecilomyces variotii</name>
    <dbReference type="NCBI Taxonomy" id="264951"/>
    <lineage>
        <taxon>Eukaryota</taxon>
        <taxon>Fungi</taxon>
        <taxon>Dikarya</taxon>
        <taxon>Ascomycota</taxon>
        <taxon>Pezizomycotina</taxon>
        <taxon>Eurotiomycetes</taxon>
        <taxon>Eurotiomycetidae</taxon>
        <taxon>Eurotiales</taxon>
        <taxon>Thermoascaceae</taxon>
        <taxon>Paecilomyces</taxon>
    </lineage>
</organism>
<dbReference type="GO" id="GO:0005634">
    <property type="term" value="C:nucleus"/>
    <property type="evidence" value="ECO:0007669"/>
    <property type="project" value="UniProtKB-SubCell"/>
</dbReference>
<dbReference type="SMART" id="SM00066">
    <property type="entry name" value="GAL4"/>
    <property type="match status" value="1"/>
</dbReference>
<dbReference type="GO" id="GO:0008270">
    <property type="term" value="F:zinc ion binding"/>
    <property type="evidence" value="ECO:0007669"/>
    <property type="project" value="InterPro"/>
</dbReference>
<dbReference type="SUPFAM" id="SSF57701">
    <property type="entry name" value="Zn2/Cys6 DNA-binding domain"/>
    <property type="match status" value="1"/>
</dbReference>
<feature type="domain" description="Zn(2)-C6 fungal-type" evidence="8">
    <location>
        <begin position="34"/>
        <end position="65"/>
    </location>
</feature>
<evidence type="ECO:0000256" key="5">
    <source>
        <dbReference type="ARBA" id="ARBA00023242"/>
    </source>
</evidence>
<evidence type="ECO:0000256" key="2">
    <source>
        <dbReference type="ARBA" id="ARBA00023015"/>
    </source>
</evidence>
<dbReference type="Gene3D" id="4.10.240.10">
    <property type="entry name" value="Zn(2)-C6 fungal-type DNA-binding domain"/>
    <property type="match status" value="1"/>
</dbReference>
<dbReference type="VEuPathDB" id="FungiDB:C8Q69DRAFT_506636"/>
<evidence type="ECO:0000256" key="4">
    <source>
        <dbReference type="ARBA" id="ARBA00023163"/>
    </source>
</evidence>
<keyword evidence="6" id="KW-0175">Coiled coil</keyword>
<dbReference type="Pfam" id="PF00172">
    <property type="entry name" value="Zn_clus"/>
    <property type="match status" value="1"/>
</dbReference>
<dbReference type="STRING" id="264951.A0A443HX79"/>
<evidence type="ECO:0000256" key="1">
    <source>
        <dbReference type="ARBA" id="ARBA00004123"/>
    </source>
</evidence>
<keyword evidence="2" id="KW-0805">Transcription regulation</keyword>
<keyword evidence="10" id="KW-1185">Reference proteome</keyword>
<dbReference type="Proteomes" id="UP000283841">
    <property type="component" value="Unassembled WGS sequence"/>
</dbReference>
<evidence type="ECO:0000313" key="9">
    <source>
        <dbReference type="EMBL" id="RWQ96446.1"/>
    </source>
</evidence>
<dbReference type="InterPro" id="IPR001138">
    <property type="entry name" value="Zn2Cys6_DnaBD"/>
</dbReference>
<dbReference type="PANTHER" id="PTHR31001">
    <property type="entry name" value="UNCHARACTERIZED TRANSCRIPTIONAL REGULATORY PROTEIN"/>
    <property type="match status" value="1"/>
</dbReference>
<feature type="coiled-coil region" evidence="6">
    <location>
        <begin position="74"/>
        <end position="101"/>
    </location>
</feature>
<dbReference type="InterPro" id="IPR050613">
    <property type="entry name" value="Sec_Metabolite_Reg"/>
</dbReference>
<dbReference type="RefSeq" id="XP_028486091.1">
    <property type="nucleotide sequence ID" value="XM_028632823.1"/>
</dbReference>